<feature type="region of interest" description="Disordered" evidence="7">
    <location>
        <begin position="21"/>
        <end position="62"/>
    </location>
</feature>
<evidence type="ECO:0000259" key="8">
    <source>
        <dbReference type="Pfam" id="PF01850"/>
    </source>
</evidence>
<evidence type="ECO:0000313" key="10">
    <source>
        <dbReference type="Proteomes" id="UP000252189"/>
    </source>
</evidence>
<evidence type="ECO:0000313" key="9">
    <source>
        <dbReference type="EMBL" id="RCU48131.1"/>
    </source>
</evidence>
<dbReference type="Pfam" id="PF01850">
    <property type="entry name" value="PIN"/>
    <property type="match status" value="1"/>
</dbReference>
<feature type="compositionally biased region" description="Polar residues" evidence="7">
    <location>
        <begin position="41"/>
        <end position="62"/>
    </location>
</feature>
<feature type="domain" description="PIN" evidence="8">
    <location>
        <begin position="71"/>
        <end position="162"/>
    </location>
</feature>
<comment type="caution">
    <text evidence="9">The sequence shown here is derived from an EMBL/GenBank/DDBJ whole genome shotgun (WGS) entry which is preliminary data.</text>
</comment>
<reference evidence="9 10" key="1">
    <citation type="submission" date="2018-07" db="EMBL/GenBank/DDBJ databases">
        <title>Genome sequences of Haloplanus salinus JCM 18368T.</title>
        <authorList>
            <person name="Kim Y.B."/>
            <person name="Roh S.W."/>
        </authorList>
    </citation>
    <scope>NUCLEOTIDE SEQUENCE [LARGE SCALE GENOMIC DNA]</scope>
    <source>
        <strain evidence="9 10">JCM 18368</strain>
    </source>
</reference>
<dbReference type="GO" id="GO:0016787">
    <property type="term" value="F:hydrolase activity"/>
    <property type="evidence" value="ECO:0007669"/>
    <property type="project" value="UniProtKB-KW"/>
</dbReference>
<name>A0A368NFC1_9EURY</name>
<dbReference type="GO" id="GO:0046872">
    <property type="term" value="F:metal ion binding"/>
    <property type="evidence" value="ECO:0007669"/>
    <property type="project" value="UniProtKB-KW"/>
</dbReference>
<accession>A0A368NFC1</accession>
<dbReference type="PANTHER" id="PTHR33653:SF1">
    <property type="entry name" value="RIBONUCLEASE VAPC2"/>
    <property type="match status" value="1"/>
</dbReference>
<evidence type="ECO:0000256" key="7">
    <source>
        <dbReference type="SAM" id="MobiDB-lite"/>
    </source>
</evidence>
<gene>
    <name evidence="9" type="ORF">DU504_12955</name>
</gene>
<protein>
    <submittedName>
        <fullName evidence="9">Type II toxin-antitoxin system VapC family toxin</fullName>
    </submittedName>
</protein>
<evidence type="ECO:0000256" key="5">
    <source>
        <dbReference type="ARBA" id="ARBA00022842"/>
    </source>
</evidence>
<dbReference type="SUPFAM" id="SSF88723">
    <property type="entry name" value="PIN domain-like"/>
    <property type="match status" value="1"/>
</dbReference>
<keyword evidence="2" id="KW-0540">Nuclease</keyword>
<sequence>MTGALARRSIVSFAKSIPTGERTRGFSATKRQRTSRGRSVGDSTTSTPRFSSTVPAVTRPQSRTWPLTKRGRIGASTVVLSELYRGLLIGQDVTSEEAMSKYEWVEPVPFTNGTATEAAELRVELRADGGMINESDVYIAGTARSLGVSLVVGDDHFGAVDDLTVETYRT</sequence>
<dbReference type="EMBL" id="QPHM01000001">
    <property type="protein sequence ID" value="RCU48131.1"/>
    <property type="molecule type" value="Genomic_DNA"/>
</dbReference>
<evidence type="ECO:0000256" key="2">
    <source>
        <dbReference type="ARBA" id="ARBA00022722"/>
    </source>
</evidence>
<comment type="similarity">
    <text evidence="6">Belongs to the PINc/VapC protein family.</text>
</comment>
<dbReference type="Proteomes" id="UP000252189">
    <property type="component" value="Unassembled WGS sequence"/>
</dbReference>
<keyword evidence="3" id="KW-0479">Metal-binding</keyword>
<organism evidence="9 10">
    <name type="scientific">Haloplanus salinus</name>
    <dbReference type="NCBI Taxonomy" id="1126245"/>
    <lineage>
        <taxon>Archaea</taxon>
        <taxon>Methanobacteriati</taxon>
        <taxon>Methanobacteriota</taxon>
        <taxon>Stenosarchaea group</taxon>
        <taxon>Halobacteria</taxon>
        <taxon>Halobacteriales</taxon>
        <taxon>Haloferacaceae</taxon>
        <taxon>Haloplanus</taxon>
    </lineage>
</organism>
<evidence type="ECO:0000256" key="6">
    <source>
        <dbReference type="ARBA" id="ARBA00038093"/>
    </source>
</evidence>
<proteinExistence type="inferred from homology"/>
<dbReference type="InterPro" id="IPR050556">
    <property type="entry name" value="Type_II_TA_system_RNase"/>
</dbReference>
<dbReference type="GO" id="GO:0004518">
    <property type="term" value="F:nuclease activity"/>
    <property type="evidence" value="ECO:0007669"/>
    <property type="project" value="UniProtKB-KW"/>
</dbReference>
<keyword evidence="10" id="KW-1185">Reference proteome</keyword>
<comment type="cofactor">
    <cofactor evidence="1">
        <name>Mg(2+)</name>
        <dbReference type="ChEBI" id="CHEBI:18420"/>
    </cofactor>
</comment>
<dbReference type="InterPro" id="IPR002716">
    <property type="entry name" value="PIN_dom"/>
</dbReference>
<dbReference type="Gene3D" id="3.40.50.1010">
    <property type="entry name" value="5'-nuclease"/>
    <property type="match status" value="1"/>
</dbReference>
<dbReference type="InterPro" id="IPR029060">
    <property type="entry name" value="PIN-like_dom_sf"/>
</dbReference>
<evidence type="ECO:0000256" key="1">
    <source>
        <dbReference type="ARBA" id="ARBA00001946"/>
    </source>
</evidence>
<evidence type="ECO:0000256" key="4">
    <source>
        <dbReference type="ARBA" id="ARBA00022801"/>
    </source>
</evidence>
<dbReference type="PANTHER" id="PTHR33653">
    <property type="entry name" value="RIBONUCLEASE VAPC2"/>
    <property type="match status" value="1"/>
</dbReference>
<keyword evidence="4" id="KW-0378">Hydrolase</keyword>
<dbReference type="AlphaFoldDB" id="A0A368NFC1"/>
<evidence type="ECO:0000256" key="3">
    <source>
        <dbReference type="ARBA" id="ARBA00022723"/>
    </source>
</evidence>
<keyword evidence="5" id="KW-0460">Magnesium</keyword>